<keyword evidence="2" id="KW-0238">DNA-binding</keyword>
<evidence type="ECO:0000313" key="5">
    <source>
        <dbReference type="EMBL" id="WNC74204.1"/>
    </source>
</evidence>
<dbReference type="PROSITE" id="PS01124">
    <property type="entry name" value="HTH_ARAC_FAMILY_2"/>
    <property type="match status" value="1"/>
</dbReference>
<evidence type="ECO:0000259" key="4">
    <source>
        <dbReference type="PROSITE" id="PS01124"/>
    </source>
</evidence>
<dbReference type="RefSeq" id="WP_348393311.1">
    <property type="nucleotide sequence ID" value="NZ_CP134145.1"/>
</dbReference>
<proteinExistence type="predicted"/>
<dbReference type="InterPro" id="IPR020449">
    <property type="entry name" value="Tscrpt_reg_AraC-type_HTH"/>
</dbReference>
<protein>
    <submittedName>
        <fullName evidence="5">Helix-turn-helix domain-containing protein</fullName>
    </submittedName>
</protein>
<dbReference type="InterPro" id="IPR032687">
    <property type="entry name" value="AraC-type_N"/>
</dbReference>
<dbReference type="EMBL" id="CP134145">
    <property type="protein sequence ID" value="WNC74204.1"/>
    <property type="molecule type" value="Genomic_DNA"/>
</dbReference>
<name>A0ABY9TZ69_9GAMM</name>
<keyword evidence="3" id="KW-0804">Transcription</keyword>
<accession>A0ABY9TZ69</accession>
<dbReference type="Pfam" id="PF12625">
    <property type="entry name" value="Arabinose_bd"/>
    <property type="match status" value="1"/>
</dbReference>
<evidence type="ECO:0000256" key="3">
    <source>
        <dbReference type="ARBA" id="ARBA00023163"/>
    </source>
</evidence>
<dbReference type="InterPro" id="IPR009057">
    <property type="entry name" value="Homeodomain-like_sf"/>
</dbReference>
<reference evidence="6" key="1">
    <citation type="submission" date="2023-09" db="EMBL/GenBank/DDBJ databases">
        <authorList>
            <person name="Li S."/>
            <person name="Li X."/>
            <person name="Zhang C."/>
            <person name="Zhao Z."/>
        </authorList>
    </citation>
    <scope>NUCLEOTIDE SEQUENCE [LARGE SCALE GENOMIC DNA]</scope>
    <source>
        <strain evidence="6">SQ149</strain>
    </source>
</reference>
<evidence type="ECO:0000256" key="1">
    <source>
        <dbReference type="ARBA" id="ARBA00023015"/>
    </source>
</evidence>
<organism evidence="5 6">
    <name type="scientific">Thalassotalea psychrophila</name>
    <dbReference type="NCBI Taxonomy" id="3065647"/>
    <lineage>
        <taxon>Bacteria</taxon>
        <taxon>Pseudomonadati</taxon>
        <taxon>Pseudomonadota</taxon>
        <taxon>Gammaproteobacteria</taxon>
        <taxon>Alteromonadales</taxon>
        <taxon>Colwelliaceae</taxon>
        <taxon>Thalassotalea</taxon>
    </lineage>
</organism>
<feature type="domain" description="HTH araC/xylS-type" evidence="4">
    <location>
        <begin position="247"/>
        <end position="345"/>
    </location>
</feature>
<dbReference type="PANTHER" id="PTHR47894:SF1">
    <property type="entry name" value="HTH-TYPE TRANSCRIPTIONAL REGULATOR VQSM"/>
    <property type="match status" value="1"/>
</dbReference>
<gene>
    <name evidence="5" type="ORF">RGQ13_09485</name>
</gene>
<evidence type="ECO:0000313" key="6">
    <source>
        <dbReference type="Proteomes" id="UP001258994"/>
    </source>
</evidence>
<dbReference type="InterPro" id="IPR018060">
    <property type="entry name" value="HTH_AraC"/>
</dbReference>
<dbReference type="Gene3D" id="1.10.10.60">
    <property type="entry name" value="Homeodomain-like"/>
    <property type="match status" value="1"/>
</dbReference>
<keyword evidence="6" id="KW-1185">Reference proteome</keyword>
<sequence length="346" mass="39540">MLREPLKTSKKSHNNDQLFITNKFVRDFSFIGESIGLERVEFAKIIGLSLADIDEPQGIVPKNYLINSYNTLLEFSDDEFLGAGMSKLPRGTVALMVKSACLDVNLEQALESVAQVLKVSQSTVGLHTIVDDSLVRIQFLPDVKDPRFYDLICSLFIYVCSDVLSVLIKKEIPLAYAYFSCSDAINVSDYQYMFDCPIAFNKPQCEIAFDKSILKQPIRCNYQKVKQYLEVPLSLAKYKHETLDFIRQIKDFLANSPNAQFPSQQQLAQNLGMSVRTLQRKLADENNSYMEIKDTVRQRKATFYLEHTEKNINEVAEKCGFSEMASFTRAFTRWTGTTPSRYNKLI</sequence>
<dbReference type="PRINTS" id="PR00032">
    <property type="entry name" value="HTHARAC"/>
</dbReference>
<evidence type="ECO:0000256" key="2">
    <source>
        <dbReference type="ARBA" id="ARBA00023125"/>
    </source>
</evidence>
<dbReference type="SMART" id="SM00342">
    <property type="entry name" value="HTH_ARAC"/>
    <property type="match status" value="1"/>
</dbReference>
<dbReference type="SUPFAM" id="SSF46689">
    <property type="entry name" value="Homeodomain-like"/>
    <property type="match status" value="1"/>
</dbReference>
<dbReference type="PANTHER" id="PTHR47894">
    <property type="entry name" value="HTH-TYPE TRANSCRIPTIONAL REGULATOR GADX"/>
    <property type="match status" value="1"/>
</dbReference>
<keyword evidence="1" id="KW-0805">Transcription regulation</keyword>
<dbReference type="Pfam" id="PF12833">
    <property type="entry name" value="HTH_18"/>
    <property type="match status" value="1"/>
</dbReference>
<dbReference type="Proteomes" id="UP001258994">
    <property type="component" value="Chromosome"/>
</dbReference>